<evidence type="ECO:0000259" key="8">
    <source>
        <dbReference type="PROSITE" id="PS50885"/>
    </source>
</evidence>
<evidence type="ECO:0000256" key="5">
    <source>
        <dbReference type="PROSITE-ProRule" id="PRU00284"/>
    </source>
</evidence>
<reference evidence="9 10" key="1">
    <citation type="submission" date="2018-01" db="EMBL/GenBank/DDBJ databases">
        <title>Whole genome sequencing of Histamine producing bacteria.</title>
        <authorList>
            <person name="Butler K."/>
        </authorList>
    </citation>
    <scope>NUCLEOTIDE SEQUENCE [LARGE SCALE GENOMIC DNA]</scope>
    <source>
        <strain evidence="9 10">JCM 12947</strain>
    </source>
</reference>
<keyword evidence="10" id="KW-1185">Reference proteome</keyword>
<dbReference type="AlphaFoldDB" id="A0A2T3JN38"/>
<dbReference type="PANTHER" id="PTHR32089">
    <property type="entry name" value="METHYL-ACCEPTING CHEMOTAXIS PROTEIN MCPB"/>
    <property type="match status" value="1"/>
</dbReference>
<keyword evidence="3 5" id="KW-0807">Transducer</keyword>
<evidence type="ECO:0000256" key="2">
    <source>
        <dbReference type="ARBA" id="ARBA00022519"/>
    </source>
</evidence>
<comment type="caution">
    <text evidence="9">The sequence shown here is derived from an EMBL/GenBank/DDBJ whole genome shotgun (WGS) entry which is preliminary data.</text>
</comment>
<evidence type="ECO:0000256" key="3">
    <source>
        <dbReference type="ARBA" id="ARBA00023224"/>
    </source>
</evidence>
<gene>
    <name evidence="9" type="ORF">C9J12_03850</name>
</gene>
<keyword evidence="2" id="KW-0472">Membrane</keyword>
<accession>A0A2T3JN38</accession>
<dbReference type="GO" id="GO:0005886">
    <property type="term" value="C:plasma membrane"/>
    <property type="evidence" value="ECO:0007669"/>
    <property type="project" value="UniProtKB-SubCell"/>
</dbReference>
<dbReference type="SUPFAM" id="SSF58104">
    <property type="entry name" value="Methyl-accepting chemotaxis protein (MCP) signaling domain"/>
    <property type="match status" value="1"/>
</dbReference>
<dbReference type="GO" id="GO:0007165">
    <property type="term" value="P:signal transduction"/>
    <property type="evidence" value="ECO:0007669"/>
    <property type="project" value="UniProtKB-KW"/>
</dbReference>
<dbReference type="PROSITE" id="PS50192">
    <property type="entry name" value="T_SNARE"/>
    <property type="match status" value="1"/>
</dbReference>
<evidence type="ECO:0000313" key="9">
    <source>
        <dbReference type="EMBL" id="PSU50467.1"/>
    </source>
</evidence>
<dbReference type="SMART" id="SM00283">
    <property type="entry name" value="MA"/>
    <property type="match status" value="1"/>
</dbReference>
<evidence type="ECO:0000259" key="7">
    <source>
        <dbReference type="PROSITE" id="PS50192"/>
    </source>
</evidence>
<keyword evidence="2" id="KW-0997">Cell inner membrane</keyword>
<dbReference type="PROSITE" id="PS50111">
    <property type="entry name" value="CHEMOTAXIS_TRANSDUC_2"/>
    <property type="match status" value="1"/>
</dbReference>
<dbReference type="InterPro" id="IPR003660">
    <property type="entry name" value="HAMP_dom"/>
</dbReference>
<dbReference type="Proteomes" id="UP000240987">
    <property type="component" value="Unassembled WGS sequence"/>
</dbReference>
<protein>
    <submittedName>
        <fullName evidence="9">Methyl-accepting chemotaxis protein</fullName>
    </submittedName>
</protein>
<feature type="domain" description="Methyl-accepting transducer" evidence="6">
    <location>
        <begin position="111"/>
        <end position="365"/>
    </location>
</feature>
<dbReference type="InterPro" id="IPR004089">
    <property type="entry name" value="MCPsignal_dom"/>
</dbReference>
<dbReference type="InterPro" id="IPR000727">
    <property type="entry name" value="T_SNARE_dom"/>
</dbReference>
<dbReference type="GO" id="GO:0006935">
    <property type="term" value="P:chemotaxis"/>
    <property type="evidence" value="ECO:0007669"/>
    <property type="project" value="UniProtKB-ARBA"/>
</dbReference>
<evidence type="ECO:0000256" key="1">
    <source>
        <dbReference type="ARBA" id="ARBA00004429"/>
    </source>
</evidence>
<evidence type="ECO:0000256" key="4">
    <source>
        <dbReference type="ARBA" id="ARBA00029447"/>
    </source>
</evidence>
<dbReference type="Gene3D" id="1.10.287.950">
    <property type="entry name" value="Methyl-accepting chemotaxis protein"/>
    <property type="match status" value="1"/>
</dbReference>
<dbReference type="PROSITE" id="PS50885">
    <property type="entry name" value="HAMP"/>
    <property type="match status" value="1"/>
</dbReference>
<sequence>MRSLFIRMRFIHWLGAIALFVNATFFTDVLFSQIIQYVVVVFLIIHDIDEKFWGVDSLEDVTNYMKNFERKDLSVPCEINSKYNREMGNVLNVINTFRENVKSALVDIQQQANTSDEISDLLKLKTQNISARIQEQDNRVHFITNQVETLDKTSISLQSKAEETRSKVEQTRDDLLTSNSTMGMMVKEIGTYIQNNDSLHNKFHQLSKQTQSIEKVVSVINNLADQTNLLALNAAIEAARAGENGRGFAVVADEVRNLAKSTQESLDDINQIITGISEAVLDAGEQMKTQSVAITSLSHYTTTSQSGLEAACENINEILPLIGQDSESGSVDILYVHKLVRDISKEIEALKTLSSSNANDCAELEQQGYYLSEVTDNIVGQLGLFKTN</sequence>
<name>A0A2T3JN38_9GAMM</name>
<dbReference type="Pfam" id="PF00015">
    <property type="entry name" value="MCPsignal"/>
    <property type="match status" value="1"/>
</dbReference>
<proteinExistence type="inferred from homology"/>
<comment type="similarity">
    <text evidence="4">Belongs to the methyl-accepting chemotaxis (MCP) protein family.</text>
</comment>
<evidence type="ECO:0000259" key="6">
    <source>
        <dbReference type="PROSITE" id="PS50111"/>
    </source>
</evidence>
<dbReference type="PANTHER" id="PTHR32089:SF114">
    <property type="entry name" value="METHYL-ACCEPTING CHEMOTAXIS PROTEIN MCPB"/>
    <property type="match status" value="1"/>
</dbReference>
<dbReference type="RefSeq" id="WP_107241501.1">
    <property type="nucleotide sequence ID" value="NZ_PYMJ01000003.1"/>
</dbReference>
<dbReference type="OrthoDB" id="9765653at2"/>
<evidence type="ECO:0000313" key="10">
    <source>
        <dbReference type="Proteomes" id="UP000240987"/>
    </source>
</evidence>
<comment type="subcellular location">
    <subcellularLocation>
        <location evidence="1">Cell inner membrane</location>
        <topology evidence="1">Multi-pass membrane protein</topology>
    </subcellularLocation>
</comment>
<feature type="domain" description="HAMP" evidence="8">
    <location>
        <begin position="52"/>
        <end position="106"/>
    </location>
</feature>
<dbReference type="EMBL" id="PYMJ01000003">
    <property type="protein sequence ID" value="PSU50467.1"/>
    <property type="molecule type" value="Genomic_DNA"/>
</dbReference>
<organism evidence="9 10">
    <name type="scientific">Photobacterium frigidiphilum</name>
    <dbReference type="NCBI Taxonomy" id="264736"/>
    <lineage>
        <taxon>Bacteria</taxon>
        <taxon>Pseudomonadati</taxon>
        <taxon>Pseudomonadota</taxon>
        <taxon>Gammaproteobacteria</taxon>
        <taxon>Vibrionales</taxon>
        <taxon>Vibrionaceae</taxon>
        <taxon>Photobacterium</taxon>
    </lineage>
</organism>
<feature type="domain" description="T-SNARE coiled-coil homology" evidence="7">
    <location>
        <begin position="256"/>
        <end position="318"/>
    </location>
</feature>
<keyword evidence="2" id="KW-1003">Cell membrane</keyword>